<dbReference type="SUPFAM" id="SSF101322">
    <property type="entry name" value="YcfC-like"/>
    <property type="match status" value="1"/>
</dbReference>
<proteinExistence type="inferred from homology"/>
<dbReference type="GO" id="GO:0005737">
    <property type="term" value="C:cytoplasm"/>
    <property type="evidence" value="ECO:0007669"/>
    <property type="project" value="UniProtKB-SubCell"/>
</dbReference>
<dbReference type="InterPro" id="IPR035932">
    <property type="entry name" value="HflD-like_sf"/>
</dbReference>
<evidence type="ECO:0000256" key="4">
    <source>
        <dbReference type="HAMAP-Rule" id="MF_00695"/>
    </source>
</evidence>
<dbReference type="InterPro" id="IPR007451">
    <property type="entry name" value="HflD"/>
</dbReference>
<dbReference type="PANTHER" id="PTHR38100">
    <property type="entry name" value="HIGH FREQUENCY LYSOGENIZATION PROTEIN HFLD"/>
    <property type="match status" value="1"/>
</dbReference>
<keyword evidence="1 4" id="KW-1003">Cell membrane</keyword>
<dbReference type="Gene3D" id="1.10.3890.10">
    <property type="entry name" value="HflD-like"/>
    <property type="match status" value="1"/>
</dbReference>
<keyword evidence="6" id="KW-1185">Reference proteome</keyword>
<dbReference type="Pfam" id="PF04356">
    <property type="entry name" value="DUF489"/>
    <property type="match status" value="1"/>
</dbReference>
<dbReference type="AlphaFoldDB" id="A0AB94IDX4"/>
<dbReference type="PANTHER" id="PTHR38100:SF1">
    <property type="entry name" value="HIGH FREQUENCY LYSOGENIZATION PROTEIN HFLD"/>
    <property type="match status" value="1"/>
</dbReference>
<reference evidence="5 6" key="1">
    <citation type="journal article" date="2014" name="Appl. Environ. Microbiol.">
        <title>Genomic features of a bumble bee symbiont reflect its host environment.</title>
        <authorList>
            <person name="Martinson V.G."/>
            <person name="Magoc T."/>
            <person name="Koch H."/>
            <person name="Salzberg S.L."/>
            <person name="Moran N.A."/>
        </authorList>
    </citation>
    <scope>NUCLEOTIDE SEQUENCE [LARGE SCALE GENOMIC DNA]</scope>
    <source>
        <strain evidence="5 6">Bimp</strain>
    </source>
</reference>
<protein>
    <recommendedName>
        <fullName evidence="4">High frequency lysogenization protein HflD homolog</fullName>
    </recommendedName>
</protein>
<evidence type="ECO:0000256" key="2">
    <source>
        <dbReference type="ARBA" id="ARBA00022490"/>
    </source>
</evidence>
<dbReference type="EMBL" id="AWGA01000024">
    <property type="protein sequence ID" value="TEA27666.1"/>
    <property type="molecule type" value="Genomic_DNA"/>
</dbReference>
<evidence type="ECO:0000256" key="1">
    <source>
        <dbReference type="ARBA" id="ARBA00022475"/>
    </source>
</evidence>
<evidence type="ECO:0000313" key="5">
    <source>
        <dbReference type="EMBL" id="TEA27666.1"/>
    </source>
</evidence>
<organism evidence="5 6">
    <name type="scientific">Candidatus Schmidhempelia bombi str. Bimp</name>
    <dbReference type="NCBI Taxonomy" id="1387197"/>
    <lineage>
        <taxon>Bacteria</taxon>
        <taxon>Pseudomonadati</taxon>
        <taxon>Pseudomonadota</taxon>
        <taxon>Gammaproteobacteria</taxon>
        <taxon>Orbales</taxon>
        <taxon>Orbaceae</taxon>
        <taxon>Candidatus Schmidhempelia</taxon>
    </lineage>
</organism>
<keyword evidence="2 4" id="KW-0963">Cytoplasm</keyword>
<evidence type="ECO:0000313" key="6">
    <source>
        <dbReference type="Proteomes" id="UP000506160"/>
    </source>
</evidence>
<dbReference type="HAMAP" id="MF_00695">
    <property type="entry name" value="HflD_protein"/>
    <property type="match status" value="1"/>
</dbReference>
<comment type="subcellular location">
    <subcellularLocation>
        <location evidence="4">Cytoplasm</location>
    </subcellularLocation>
    <subcellularLocation>
        <location evidence="4">Cell membrane</location>
        <topology evidence="4">Peripheral membrane protein</topology>
        <orientation evidence="4">Cytoplasmic side</orientation>
    </subcellularLocation>
</comment>
<dbReference type="Proteomes" id="UP000506160">
    <property type="component" value="Unassembled WGS sequence"/>
</dbReference>
<sequence length="211" mass="23739">MSKYHDIVIALAGACQSASLVPELSHNGTTEPKDYITAIKSIFNTNPVSATDVFGDINNIKRGLKILIQILNTQKQQDVMETTRYLFATLTIANHLRKNQTALNELSQRLSRLSTLYTFTNDDDLAQSIDTISYSLAGIYTDIISPLTTKVKVMGKMEYLQNTLIQAKVRTTLFACVRASILWFQMGGTRWQFILSRKKLLQTAEELLTNI</sequence>
<name>A0AB94IDX4_9GAMM</name>
<accession>A0AB94IDX4</accession>
<keyword evidence="3 4" id="KW-0472">Membrane</keyword>
<evidence type="ECO:0000256" key="3">
    <source>
        <dbReference type="ARBA" id="ARBA00023136"/>
    </source>
</evidence>
<dbReference type="NCBIfam" id="NF001246">
    <property type="entry name" value="PRK00218.1-2"/>
    <property type="match status" value="1"/>
</dbReference>
<comment type="caution">
    <text evidence="5">The sequence shown here is derived from an EMBL/GenBank/DDBJ whole genome shotgun (WGS) entry which is preliminary data.</text>
</comment>
<dbReference type="GO" id="GO:0005886">
    <property type="term" value="C:plasma membrane"/>
    <property type="evidence" value="ECO:0007669"/>
    <property type="project" value="UniProtKB-SubCell"/>
</dbReference>
<gene>
    <name evidence="4 5" type="primary">hflD</name>
    <name evidence="5" type="ORF">O970_02655</name>
</gene>
<comment type="similarity">
    <text evidence="4">Belongs to the HflD family.</text>
</comment>
<dbReference type="RefSeq" id="WP_024495637.1">
    <property type="nucleotide sequence ID" value="NZ_AWGA01000024.1"/>
</dbReference>